<dbReference type="InterPro" id="IPR022357">
    <property type="entry name" value="MIP_CS"/>
</dbReference>
<comment type="similarity">
    <text evidence="2 10">Belongs to the MIP/aquaporin (TC 1.A.8) family.</text>
</comment>
<evidence type="ECO:0000256" key="8">
    <source>
        <dbReference type="ARBA" id="ARBA00022989"/>
    </source>
</evidence>
<feature type="transmembrane region" description="Helical" evidence="12">
    <location>
        <begin position="36"/>
        <end position="57"/>
    </location>
</feature>
<evidence type="ECO:0000256" key="10">
    <source>
        <dbReference type="RuleBase" id="RU000477"/>
    </source>
</evidence>
<dbReference type="NCBIfam" id="NF003838">
    <property type="entry name" value="PRK05420.1"/>
    <property type="match status" value="1"/>
</dbReference>
<dbReference type="FunFam" id="1.20.1080.10:FF:000007">
    <property type="entry name" value="Aquaporin Z"/>
    <property type="match status" value="1"/>
</dbReference>
<sequence>MGSSLVRPGRPPHHLHHHRSTTVSQPKLASRLGAEFLGTFWLVFGGCGSAIFAAHVMHKSDPVNMGIAFAGVALAFGLTVLTMAYAVGHVSGGHFNPAVTLGLTAARRFDVKDVLPYIVTQCLAACAAGGVLYLIASGKDGFDASKGFAANGYGTGSPAGYSMLAVLVCEVVCTMFFLYIILGATDDRAPVGFAPIAIGLGLTLIHLISIPVSNTSVNPARSLGVAFYQDGALGQLWLFWVAPIIGAVIAGLTYTAITGNDRSGIDLQGELEVDSRGTGREDGATRA</sequence>
<evidence type="ECO:0000313" key="14">
    <source>
        <dbReference type="Proteomes" id="UP000431092"/>
    </source>
</evidence>
<feature type="transmembrane region" description="Helical" evidence="12">
    <location>
        <begin position="232"/>
        <end position="257"/>
    </location>
</feature>
<keyword evidence="4" id="KW-1003">Cell membrane</keyword>
<dbReference type="PROSITE" id="PS00221">
    <property type="entry name" value="MIP"/>
    <property type="match status" value="1"/>
</dbReference>
<feature type="transmembrane region" description="Helical" evidence="12">
    <location>
        <begin position="161"/>
        <end position="181"/>
    </location>
</feature>
<evidence type="ECO:0000256" key="1">
    <source>
        <dbReference type="ARBA" id="ARBA00004651"/>
    </source>
</evidence>
<evidence type="ECO:0000256" key="2">
    <source>
        <dbReference type="ARBA" id="ARBA00006175"/>
    </source>
</evidence>
<dbReference type="Proteomes" id="UP000431092">
    <property type="component" value="Unassembled WGS sequence"/>
</dbReference>
<keyword evidence="5" id="KW-0997">Cell inner membrane</keyword>
<evidence type="ECO:0000256" key="12">
    <source>
        <dbReference type="SAM" id="Phobius"/>
    </source>
</evidence>
<dbReference type="PRINTS" id="PR00783">
    <property type="entry name" value="MINTRINSICP"/>
</dbReference>
<accession>A0A6I3ID28</accession>
<comment type="subcellular location">
    <subcellularLocation>
        <location evidence="1">Cell membrane</location>
        <topology evidence="1">Multi-pass membrane protein</topology>
    </subcellularLocation>
</comment>
<feature type="transmembrane region" description="Helical" evidence="12">
    <location>
        <begin position="114"/>
        <end position="136"/>
    </location>
</feature>
<dbReference type="PANTHER" id="PTHR19139:SF199">
    <property type="entry name" value="MIP17260P"/>
    <property type="match status" value="1"/>
</dbReference>
<keyword evidence="7" id="KW-0677">Repeat</keyword>
<dbReference type="CDD" id="cd00333">
    <property type="entry name" value="MIP"/>
    <property type="match status" value="1"/>
</dbReference>
<feature type="compositionally biased region" description="Basic residues" evidence="11">
    <location>
        <begin position="10"/>
        <end position="20"/>
    </location>
</feature>
<feature type="region of interest" description="Disordered" evidence="11">
    <location>
        <begin position="1"/>
        <end position="22"/>
    </location>
</feature>
<evidence type="ECO:0000256" key="4">
    <source>
        <dbReference type="ARBA" id="ARBA00022475"/>
    </source>
</evidence>
<dbReference type="Gene3D" id="1.20.1080.10">
    <property type="entry name" value="Glycerol uptake facilitator protein"/>
    <property type="match status" value="1"/>
</dbReference>
<reference evidence="13 14" key="1">
    <citation type="submission" date="2019-11" db="EMBL/GenBank/DDBJ databases">
        <title>Whole genome sequencing identifies a novel species of the genus Arsenicicoccus isolated from human blood.</title>
        <authorList>
            <person name="Jeong J.H."/>
            <person name="Kweon O.J."/>
            <person name="Kim H.R."/>
            <person name="Kim T.-H."/>
            <person name="Ha S.-M."/>
            <person name="Lee M.-K."/>
        </authorList>
    </citation>
    <scope>NUCLEOTIDE SEQUENCE [LARGE SCALE GENOMIC DNA]</scope>
    <source>
        <strain evidence="13 14">MKL-02</strain>
    </source>
</reference>
<keyword evidence="8 12" id="KW-1133">Transmembrane helix</keyword>
<dbReference type="PANTHER" id="PTHR19139">
    <property type="entry name" value="AQUAPORIN TRANSPORTER"/>
    <property type="match status" value="1"/>
</dbReference>
<protein>
    <submittedName>
        <fullName evidence="13">Aquaporin Z</fullName>
    </submittedName>
</protein>
<evidence type="ECO:0000256" key="3">
    <source>
        <dbReference type="ARBA" id="ARBA00022448"/>
    </source>
</evidence>
<dbReference type="AlphaFoldDB" id="A0A6I3ID28"/>
<dbReference type="Pfam" id="PF00230">
    <property type="entry name" value="MIP"/>
    <property type="match status" value="1"/>
</dbReference>
<name>A0A6I3ID28_9MICO</name>
<proteinExistence type="inferred from homology"/>
<dbReference type="GO" id="GO:0015250">
    <property type="term" value="F:water channel activity"/>
    <property type="evidence" value="ECO:0007669"/>
    <property type="project" value="TreeGrafter"/>
</dbReference>
<evidence type="ECO:0000313" key="13">
    <source>
        <dbReference type="EMBL" id="MTB71892.1"/>
    </source>
</evidence>
<evidence type="ECO:0000256" key="9">
    <source>
        <dbReference type="ARBA" id="ARBA00023136"/>
    </source>
</evidence>
<keyword evidence="14" id="KW-1185">Reference proteome</keyword>
<evidence type="ECO:0000256" key="11">
    <source>
        <dbReference type="SAM" id="MobiDB-lite"/>
    </source>
</evidence>
<gene>
    <name evidence="13" type="primary">aqpZ</name>
    <name evidence="13" type="ORF">GGG17_07900</name>
</gene>
<keyword evidence="3 10" id="KW-0813">Transport</keyword>
<dbReference type="InterPro" id="IPR000425">
    <property type="entry name" value="MIP"/>
</dbReference>
<keyword evidence="9 12" id="KW-0472">Membrane</keyword>
<dbReference type="EMBL" id="WLVL01000028">
    <property type="protein sequence ID" value="MTB71892.1"/>
    <property type="molecule type" value="Genomic_DNA"/>
</dbReference>
<dbReference type="GO" id="GO:0005886">
    <property type="term" value="C:plasma membrane"/>
    <property type="evidence" value="ECO:0007669"/>
    <property type="project" value="UniProtKB-SubCell"/>
</dbReference>
<feature type="transmembrane region" description="Helical" evidence="12">
    <location>
        <begin position="193"/>
        <end position="212"/>
    </location>
</feature>
<organism evidence="13 14">
    <name type="scientific">Arsenicicoccus cauae</name>
    <dbReference type="NCBI Taxonomy" id="2663847"/>
    <lineage>
        <taxon>Bacteria</taxon>
        <taxon>Bacillati</taxon>
        <taxon>Actinomycetota</taxon>
        <taxon>Actinomycetes</taxon>
        <taxon>Micrococcales</taxon>
        <taxon>Intrasporangiaceae</taxon>
        <taxon>Arsenicicoccus</taxon>
    </lineage>
</organism>
<dbReference type="SUPFAM" id="SSF81338">
    <property type="entry name" value="Aquaporin-like"/>
    <property type="match status" value="1"/>
</dbReference>
<dbReference type="InterPro" id="IPR034294">
    <property type="entry name" value="Aquaporin_transptr"/>
</dbReference>
<dbReference type="InterPro" id="IPR023271">
    <property type="entry name" value="Aquaporin-like"/>
</dbReference>
<evidence type="ECO:0000256" key="5">
    <source>
        <dbReference type="ARBA" id="ARBA00022519"/>
    </source>
</evidence>
<feature type="transmembrane region" description="Helical" evidence="12">
    <location>
        <begin position="63"/>
        <end position="87"/>
    </location>
</feature>
<evidence type="ECO:0000256" key="6">
    <source>
        <dbReference type="ARBA" id="ARBA00022692"/>
    </source>
</evidence>
<comment type="caution">
    <text evidence="13">The sequence shown here is derived from an EMBL/GenBank/DDBJ whole genome shotgun (WGS) entry which is preliminary data.</text>
</comment>
<evidence type="ECO:0000256" key="7">
    <source>
        <dbReference type="ARBA" id="ARBA00022737"/>
    </source>
</evidence>
<dbReference type="NCBIfam" id="TIGR00861">
    <property type="entry name" value="MIP"/>
    <property type="match status" value="1"/>
</dbReference>
<keyword evidence="6 10" id="KW-0812">Transmembrane</keyword>